<evidence type="ECO:0000313" key="4">
    <source>
        <dbReference type="Proteomes" id="UP001207918"/>
    </source>
</evidence>
<dbReference type="RefSeq" id="WP_265765652.1">
    <property type="nucleotide sequence ID" value="NZ_JAGGJA010000005.1"/>
</dbReference>
<protein>
    <submittedName>
        <fullName evidence="3">Uncharacterized protein</fullName>
    </submittedName>
</protein>
<accession>A0ABT3PLS7</accession>
<dbReference type="EMBL" id="JAGGJA010000005">
    <property type="protein sequence ID" value="MCW9706905.1"/>
    <property type="molecule type" value="Genomic_DNA"/>
</dbReference>
<evidence type="ECO:0000256" key="2">
    <source>
        <dbReference type="SAM" id="Phobius"/>
    </source>
</evidence>
<evidence type="ECO:0000313" key="3">
    <source>
        <dbReference type="EMBL" id="MCW9706905.1"/>
    </source>
</evidence>
<comment type="caution">
    <text evidence="3">The sequence shown here is derived from an EMBL/GenBank/DDBJ whole genome shotgun (WGS) entry which is preliminary data.</text>
</comment>
<gene>
    <name evidence="3" type="ORF">J6I44_08550</name>
</gene>
<name>A0ABT3PLS7_9BACT</name>
<feature type="compositionally biased region" description="Low complexity" evidence="1">
    <location>
        <begin position="71"/>
        <end position="92"/>
    </location>
</feature>
<sequence length="118" mass="13125">MSFEEMVVALVGAIGGIALVGFIVAKVTGLIKAWINRTNTKITEKDFDRLAKAFVEHKKDTNRRIQNLEAIISEDSSSSTSSADQIEAPKQTIEIDEQEEQQESTEGNNNNLRNMLNE</sequence>
<feature type="region of interest" description="Disordered" evidence="1">
    <location>
        <begin position="71"/>
        <end position="118"/>
    </location>
</feature>
<feature type="compositionally biased region" description="Low complexity" evidence="1">
    <location>
        <begin position="104"/>
        <end position="118"/>
    </location>
</feature>
<dbReference type="Proteomes" id="UP001207918">
    <property type="component" value="Unassembled WGS sequence"/>
</dbReference>
<keyword evidence="4" id="KW-1185">Reference proteome</keyword>
<keyword evidence="2" id="KW-0812">Transmembrane</keyword>
<organism evidence="3 4">
    <name type="scientific">Fodinibius salsisoli</name>
    <dbReference type="NCBI Taxonomy" id="2820877"/>
    <lineage>
        <taxon>Bacteria</taxon>
        <taxon>Pseudomonadati</taxon>
        <taxon>Balneolota</taxon>
        <taxon>Balneolia</taxon>
        <taxon>Balneolales</taxon>
        <taxon>Balneolaceae</taxon>
        <taxon>Fodinibius</taxon>
    </lineage>
</organism>
<keyword evidence="2" id="KW-0472">Membrane</keyword>
<reference evidence="3 4" key="1">
    <citation type="submission" date="2021-03" db="EMBL/GenBank/DDBJ databases">
        <title>Aliifodinibius sp. nov., a new bacterium isolated from saline soil.</title>
        <authorList>
            <person name="Galisteo C."/>
            <person name="De La Haba R."/>
            <person name="Sanchez-Porro C."/>
            <person name="Ventosa A."/>
        </authorList>
    </citation>
    <scope>NUCLEOTIDE SEQUENCE [LARGE SCALE GENOMIC DNA]</scope>
    <source>
        <strain evidence="3 4">1BSP15-2V2</strain>
    </source>
</reference>
<feature type="transmembrane region" description="Helical" evidence="2">
    <location>
        <begin position="6"/>
        <end position="25"/>
    </location>
</feature>
<keyword evidence="2" id="KW-1133">Transmembrane helix</keyword>
<feature type="compositionally biased region" description="Acidic residues" evidence="1">
    <location>
        <begin position="94"/>
        <end position="103"/>
    </location>
</feature>
<evidence type="ECO:0000256" key="1">
    <source>
        <dbReference type="SAM" id="MobiDB-lite"/>
    </source>
</evidence>
<proteinExistence type="predicted"/>